<reference evidence="1 2" key="1">
    <citation type="submission" date="2014-07" db="EMBL/GenBank/DDBJ databases">
        <title>Expanding our view of genomic diversity in Candidatus Accumulibacter clades.</title>
        <authorList>
            <person name="Skennerton C.T."/>
            <person name="Barr J.J."/>
            <person name="Slater F.R."/>
            <person name="Bond P.L."/>
            <person name="Tyson G.W."/>
        </authorList>
    </citation>
    <scope>NUCLEOTIDE SEQUENCE [LARGE SCALE GENOMIC DNA]</scope>
    <source>
        <strain evidence="2">SK-01</strain>
    </source>
</reference>
<dbReference type="EC" id="6.1.1.5" evidence="1"/>
<evidence type="ECO:0000313" key="2">
    <source>
        <dbReference type="Proteomes" id="UP000019812"/>
    </source>
</evidence>
<dbReference type="GO" id="GO:0004822">
    <property type="term" value="F:isoleucine-tRNA ligase activity"/>
    <property type="evidence" value="ECO:0007669"/>
    <property type="project" value="UniProtKB-EC"/>
</dbReference>
<proteinExistence type="predicted"/>
<dbReference type="PANTHER" id="PTHR42780:SF1">
    <property type="entry name" value="ISOLEUCINE--TRNA LIGASE, CYTOPLASMIC"/>
    <property type="match status" value="1"/>
</dbReference>
<dbReference type="AlphaFoldDB" id="A0A084Y3D0"/>
<dbReference type="EMBL" id="JDSS02000017">
    <property type="protein sequence ID" value="KFB69224.1"/>
    <property type="molecule type" value="Genomic_DNA"/>
</dbReference>
<protein>
    <submittedName>
        <fullName evidence="1">Isoleucine--tRNA ligase</fullName>
        <ecNumber evidence="1">6.1.1.5</ecNumber>
    </submittedName>
</protein>
<dbReference type="PANTHER" id="PTHR42780">
    <property type="entry name" value="SOLEUCYL-TRNA SYNTHETASE"/>
    <property type="match status" value="1"/>
</dbReference>
<dbReference type="Proteomes" id="UP000019812">
    <property type="component" value="Unassembled WGS sequence"/>
</dbReference>
<organism evidence="1 2">
    <name type="scientific">Candidatus Accumulibacter vicinus</name>
    <dbReference type="NCBI Taxonomy" id="2954382"/>
    <lineage>
        <taxon>Bacteria</taxon>
        <taxon>Pseudomonadati</taxon>
        <taxon>Pseudomonadota</taxon>
        <taxon>Betaproteobacteria</taxon>
        <taxon>Candidatus Accumulibacter</taxon>
    </lineage>
</organism>
<dbReference type="Pfam" id="PF19302">
    <property type="entry name" value="DUF5915"/>
    <property type="match status" value="1"/>
</dbReference>
<comment type="caution">
    <text evidence="1">The sequence shown here is derived from an EMBL/GenBank/DDBJ whole genome shotgun (WGS) entry which is preliminary data.</text>
</comment>
<dbReference type="GO" id="GO:0006428">
    <property type="term" value="P:isoleucyl-tRNA aminoacylation"/>
    <property type="evidence" value="ECO:0007669"/>
    <property type="project" value="TreeGrafter"/>
</dbReference>
<dbReference type="STRING" id="1457154.CAPSK01_001124"/>
<gene>
    <name evidence="1" type="primary">ileS_1</name>
    <name evidence="1" type="ORF">CAPSK01_001124</name>
</gene>
<accession>A0A084Y3D0</accession>
<name>A0A084Y3D0_9PROT</name>
<evidence type="ECO:0000313" key="1">
    <source>
        <dbReference type="EMBL" id="KFB69224.1"/>
    </source>
</evidence>
<sequence>MKEVQYIDDTSGLLVKKVKPNFAKLGKQYGPKMKEVSAVINSFTKEEISTIEKTGGLNKGGFDLVLDDVLISSEDIPGWAVASANGITVALDVTLTDDLKREGIARDFVNRIQNLRKDMGLEVLDKISIEVERNGEVMTSAISEFKQYISTETQAVSLEIKDNVANAAEVDMDESILKVLIRVIK</sequence>
<dbReference type="InterPro" id="IPR023586">
    <property type="entry name" value="Ile-tRNA-ligase_type2"/>
</dbReference>
<keyword evidence="1" id="KW-0436">Ligase</keyword>